<dbReference type="Proteomes" id="UP001162891">
    <property type="component" value="Chromosome"/>
</dbReference>
<evidence type="ECO:0000256" key="7">
    <source>
        <dbReference type="ARBA" id="ARBA00022490"/>
    </source>
</evidence>
<dbReference type="InterPro" id="IPR041715">
    <property type="entry name" value="HisRS-like_core"/>
</dbReference>
<keyword evidence="7 9" id="KW-0963">Cytoplasm</keyword>
<evidence type="ECO:0000256" key="1">
    <source>
        <dbReference type="ARBA" id="ARBA00004496"/>
    </source>
</evidence>
<evidence type="ECO:0000256" key="8">
    <source>
        <dbReference type="ARBA" id="ARBA00025246"/>
    </source>
</evidence>
<feature type="compositionally biased region" description="Basic residues" evidence="10">
    <location>
        <begin position="331"/>
        <end position="351"/>
    </location>
</feature>
<feature type="domain" description="Aminoacyl-transfer RNA synthetases class-II family profile" evidence="11">
    <location>
        <begin position="23"/>
        <end position="264"/>
    </location>
</feature>
<evidence type="ECO:0000313" key="12">
    <source>
        <dbReference type="EMBL" id="BDG06172.1"/>
    </source>
</evidence>
<dbReference type="NCBIfam" id="TIGR00443">
    <property type="entry name" value="hisZ_biosyn_reg"/>
    <property type="match status" value="1"/>
</dbReference>
<evidence type="ECO:0000256" key="2">
    <source>
        <dbReference type="ARBA" id="ARBA00004667"/>
    </source>
</evidence>
<dbReference type="PROSITE" id="PS50862">
    <property type="entry name" value="AA_TRNA_LIGASE_II"/>
    <property type="match status" value="1"/>
</dbReference>
<dbReference type="Gene3D" id="3.30.930.10">
    <property type="entry name" value="Bira Bifunctional Protein, Domain 2"/>
    <property type="match status" value="1"/>
</dbReference>
<keyword evidence="9" id="KW-0028">Amino-acid biosynthesis</keyword>
<feature type="region of interest" description="Disordered" evidence="10">
    <location>
        <begin position="326"/>
        <end position="351"/>
    </location>
</feature>
<comment type="subunit">
    <text evidence="5">Homodimer.</text>
</comment>
<dbReference type="RefSeq" id="WP_248355529.1">
    <property type="nucleotide sequence ID" value="NZ_AP025591.1"/>
</dbReference>
<proteinExistence type="inferred from homology"/>
<comment type="miscellaneous">
    <text evidence="9">This function is generally fulfilled by the C-terminal part of HisG, which is missing in some bacteria such as this one.</text>
</comment>
<keyword evidence="13" id="KW-1185">Reference proteome</keyword>
<dbReference type="Pfam" id="PF13393">
    <property type="entry name" value="tRNA-synt_His"/>
    <property type="match status" value="1"/>
</dbReference>
<evidence type="ECO:0000256" key="9">
    <source>
        <dbReference type="HAMAP-Rule" id="MF_00125"/>
    </source>
</evidence>
<dbReference type="HAMAP" id="MF_00125">
    <property type="entry name" value="HisZ"/>
    <property type="match status" value="1"/>
</dbReference>
<reference evidence="13" key="1">
    <citation type="journal article" date="2022" name="Int. J. Syst. Evol. Microbiol.">
        <title>Anaeromyxobacter oryzae sp. nov., Anaeromyxobacter diazotrophicus sp. nov. and Anaeromyxobacter paludicola sp. nov., isolated from paddy soils.</title>
        <authorList>
            <person name="Itoh H."/>
            <person name="Xu Z."/>
            <person name="Mise K."/>
            <person name="Masuda Y."/>
            <person name="Ushijima N."/>
            <person name="Hayakawa C."/>
            <person name="Shiratori Y."/>
            <person name="Senoo K."/>
        </authorList>
    </citation>
    <scope>NUCLEOTIDE SEQUENCE [LARGE SCALE GENOMIC DNA]</scope>
    <source>
        <strain evidence="13">Red232</strain>
    </source>
</reference>
<accession>A0ABN6N2H0</accession>
<dbReference type="InterPro" id="IPR045864">
    <property type="entry name" value="aa-tRNA-synth_II/BPL/LPL"/>
</dbReference>
<keyword evidence="9" id="KW-0368">Histidine biosynthesis</keyword>
<evidence type="ECO:0000313" key="13">
    <source>
        <dbReference type="Proteomes" id="UP001162891"/>
    </source>
</evidence>
<dbReference type="InterPro" id="IPR004517">
    <property type="entry name" value="HisZ"/>
</dbReference>
<comment type="pathway">
    <text evidence="2 9">Amino-acid biosynthesis; L-histidine biosynthesis; L-histidine from 5-phospho-alpha-D-ribose 1-diphosphate: step 1/9.</text>
</comment>
<evidence type="ECO:0000256" key="3">
    <source>
        <dbReference type="ARBA" id="ARBA00005539"/>
    </source>
</evidence>
<evidence type="ECO:0000256" key="4">
    <source>
        <dbReference type="ARBA" id="ARBA00011496"/>
    </source>
</evidence>
<sequence>MLDLSLPSGLRDLLPDHSAHLAELSARLQEVFSRLGYRRVFLPTLERLDVVERGLSAAALADVMKFVEPGSGEVVAIRPDITPQIARLYAARPDALPSPARLCYDGPVLRAREARAGRPREVYQAGVELLGAGGPDADAEMLVLLARALERVGLRGAVVEVGHARFAQAVMDAAKLPEKARGPAWDALSRKDEAALGALAVKARGPEKARAALPALAALYGDGALDRGRSLAKAVPEAAGALEEVESALRIARRRGVRDVAVDLGETRGLGYYTGLTFAGYAPGAGSWVAQGGRYDALLARFGRPGPAIGFAVDLEFATQALERANGRGNARAHARPARAAARRGRTARRR</sequence>
<dbReference type="InterPro" id="IPR006195">
    <property type="entry name" value="aa-tRNA-synth_II"/>
</dbReference>
<dbReference type="PANTHER" id="PTHR43707">
    <property type="entry name" value="HISTIDYL-TRNA SYNTHETASE"/>
    <property type="match status" value="1"/>
</dbReference>
<comment type="similarity">
    <text evidence="3 9">Belongs to the class-II aminoacyl-tRNA synthetase family. HisZ subfamily.</text>
</comment>
<dbReference type="PANTHER" id="PTHR43707:SF1">
    <property type="entry name" value="HISTIDINE--TRNA LIGASE, MITOCHONDRIAL-RELATED"/>
    <property type="match status" value="1"/>
</dbReference>
<evidence type="ECO:0000259" key="11">
    <source>
        <dbReference type="PROSITE" id="PS50862"/>
    </source>
</evidence>
<gene>
    <name evidence="9" type="primary">hisZ</name>
    <name evidence="12" type="ORF">AMOR_51680</name>
</gene>
<evidence type="ECO:0000256" key="5">
    <source>
        <dbReference type="ARBA" id="ARBA00011738"/>
    </source>
</evidence>
<protein>
    <recommendedName>
        <fullName evidence="6 9">ATP phosphoribosyltransferase regulatory subunit</fullName>
    </recommendedName>
</protein>
<dbReference type="SUPFAM" id="SSF55681">
    <property type="entry name" value="Class II aaRS and biotin synthetases"/>
    <property type="match status" value="1"/>
</dbReference>
<dbReference type="InterPro" id="IPR004516">
    <property type="entry name" value="HisRS/HisZ"/>
</dbReference>
<name>A0ABN6N2H0_9BACT</name>
<organism evidence="12 13">
    <name type="scientific">Anaeromyxobacter oryzae</name>
    <dbReference type="NCBI Taxonomy" id="2918170"/>
    <lineage>
        <taxon>Bacteria</taxon>
        <taxon>Pseudomonadati</taxon>
        <taxon>Myxococcota</taxon>
        <taxon>Myxococcia</taxon>
        <taxon>Myxococcales</taxon>
        <taxon>Cystobacterineae</taxon>
        <taxon>Anaeromyxobacteraceae</taxon>
        <taxon>Anaeromyxobacter</taxon>
    </lineage>
</organism>
<comment type="function">
    <text evidence="8 9">Required for the first step of histidine biosynthesis. May allow the feedback regulation of ATP phosphoribosyltransferase activity by histidine.</text>
</comment>
<dbReference type="EMBL" id="AP025591">
    <property type="protein sequence ID" value="BDG06172.1"/>
    <property type="molecule type" value="Genomic_DNA"/>
</dbReference>
<dbReference type="PIRSF" id="PIRSF001549">
    <property type="entry name" value="His-tRNA_synth"/>
    <property type="match status" value="1"/>
</dbReference>
<dbReference type="CDD" id="cd00773">
    <property type="entry name" value="HisRS-like_core"/>
    <property type="match status" value="1"/>
</dbReference>
<comment type="subunit">
    <text evidence="4 9">Heteromultimer composed of HisG and HisZ subunits.</text>
</comment>
<evidence type="ECO:0000256" key="6">
    <source>
        <dbReference type="ARBA" id="ARBA00020397"/>
    </source>
</evidence>
<comment type="subcellular location">
    <subcellularLocation>
        <location evidence="1 9">Cytoplasm</location>
    </subcellularLocation>
</comment>
<evidence type="ECO:0000256" key="10">
    <source>
        <dbReference type="SAM" id="MobiDB-lite"/>
    </source>
</evidence>